<dbReference type="KEGG" id="hvg:123408359"/>
<dbReference type="Gene3D" id="3.80.10.10">
    <property type="entry name" value="Ribonuclease Inhibitor"/>
    <property type="match status" value="2"/>
</dbReference>
<dbReference type="SMART" id="SM00369">
    <property type="entry name" value="LRR_TYP"/>
    <property type="match status" value="9"/>
</dbReference>
<evidence type="ECO:0000256" key="6">
    <source>
        <dbReference type="ARBA" id="ARBA00022527"/>
    </source>
</evidence>
<comment type="catalytic activity">
    <reaction evidence="21">
        <text>L-seryl-[protein] + ATP = O-phospho-L-seryl-[protein] + ADP + H(+)</text>
        <dbReference type="Rhea" id="RHEA:17989"/>
        <dbReference type="Rhea" id="RHEA-COMP:9863"/>
        <dbReference type="Rhea" id="RHEA-COMP:11604"/>
        <dbReference type="ChEBI" id="CHEBI:15378"/>
        <dbReference type="ChEBI" id="CHEBI:29999"/>
        <dbReference type="ChEBI" id="CHEBI:30616"/>
        <dbReference type="ChEBI" id="CHEBI:83421"/>
        <dbReference type="ChEBI" id="CHEBI:456216"/>
        <dbReference type="EC" id="2.7.11.1"/>
    </reaction>
</comment>
<evidence type="ECO:0000256" key="23">
    <source>
        <dbReference type="ARBA" id="ARBA00056628"/>
    </source>
</evidence>
<dbReference type="SMART" id="SM00220">
    <property type="entry name" value="S_TKc"/>
    <property type="match status" value="1"/>
</dbReference>
<evidence type="ECO:0000256" key="1">
    <source>
        <dbReference type="ARBA" id="ARBA00004162"/>
    </source>
</evidence>
<keyword evidence="31" id="KW-1185">Reference proteome</keyword>
<dbReference type="SUPFAM" id="SSF52058">
    <property type="entry name" value="L domain-like"/>
    <property type="match status" value="2"/>
</dbReference>
<dbReference type="InterPro" id="IPR017441">
    <property type="entry name" value="Protein_kinase_ATP_BS"/>
</dbReference>
<accession>F2EEQ3</accession>
<comment type="similarity">
    <text evidence="3">Belongs to the protein kinase superfamily. Ser/Thr protein kinase family.</text>
</comment>
<dbReference type="PaxDb" id="4513-MLOC_81219.2"/>
<dbReference type="InterPro" id="IPR003591">
    <property type="entry name" value="Leu-rich_rpt_typical-subtyp"/>
</dbReference>
<keyword evidence="17 26" id="KW-0472">Membrane</keyword>
<evidence type="ECO:0000313" key="30">
    <source>
        <dbReference type="EnsemblPlants" id="HORVU.MOREX.r3.7HG0751290.1"/>
    </source>
</evidence>
<evidence type="ECO:0000256" key="24">
    <source>
        <dbReference type="ARBA" id="ARBA00072040"/>
    </source>
</evidence>
<organism evidence="29">
    <name type="scientific">Hordeum vulgare subsp. vulgare</name>
    <name type="common">Domesticated barley</name>
    <dbReference type="NCBI Taxonomy" id="112509"/>
    <lineage>
        <taxon>Eukaryota</taxon>
        <taxon>Viridiplantae</taxon>
        <taxon>Streptophyta</taxon>
        <taxon>Embryophyta</taxon>
        <taxon>Tracheophyta</taxon>
        <taxon>Spermatophyta</taxon>
        <taxon>Magnoliopsida</taxon>
        <taxon>Liliopsida</taxon>
        <taxon>Poales</taxon>
        <taxon>Poaceae</taxon>
        <taxon>BOP clade</taxon>
        <taxon>Pooideae</taxon>
        <taxon>Triticodae</taxon>
        <taxon>Triticeae</taxon>
        <taxon>Hordeinae</taxon>
        <taxon>Hordeum</taxon>
    </lineage>
</organism>
<dbReference type="eggNOG" id="ENOG502QPYS">
    <property type="taxonomic scope" value="Eukaryota"/>
</dbReference>
<dbReference type="Gramene" id="HORVU.MOREX.r3.7HG0751290.1">
    <property type="protein sequence ID" value="HORVU.MOREX.r3.7HG0751290.1"/>
    <property type="gene ID" value="HORVU.MOREX.r3.7HG0751290"/>
</dbReference>
<evidence type="ECO:0000256" key="11">
    <source>
        <dbReference type="ARBA" id="ARBA00022729"/>
    </source>
</evidence>
<dbReference type="GO" id="GO:0005524">
    <property type="term" value="F:ATP binding"/>
    <property type="evidence" value="ECO:0007669"/>
    <property type="project" value="UniProtKB-UniRule"/>
</dbReference>
<dbReference type="EC" id="2.7.11.1" evidence="4"/>
<dbReference type="GO" id="GO:0004674">
    <property type="term" value="F:protein serine/threonine kinase activity"/>
    <property type="evidence" value="ECO:0007669"/>
    <property type="project" value="UniProtKB-KW"/>
</dbReference>
<dbReference type="InterPro" id="IPR051809">
    <property type="entry name" value="Plant_receptor-like_S/T_kinase"/>
</dbReference>
<dbReference type="FunFam" id="3.30.200.20:FF:000432">
    <property type="entry name" value="LRR receptor-like serine/threonine-protein kinase EFR"/>
    <property type="match status" value="1"/>
</dbReference>
<dbReference type="InterPro" id="IPR013210">
    <property type="entry name" value="LRR_N_plant-typ"/>
</dbReference>
<dbReference type="PROSITE" id="PS00107">
    <property type="entry name" value="PROTEIN_KINASE_ATP"/>
    <property type="match status" value="1"/>
</dbReference>
<evidence type="ECO:0000256" key="12">
    <source>
        <dbReference type="ARBA" id="ARBA00022737"/>
    </source>
</evidence>
<keyword evidence="14" id="KW-0418">Kinase</keyword>
<evidence type="ECO:0000256" key="25">
    <source>
        <dbReference type="PROSITE-ProRule" id="PRU10141"/>
    </source>
</evidence>
<comment type="function">
    <text evidence="23">The processed protein kinase Xa21 chain released by protein cleavage after X.oryzae pv. oryzae protein Ax21 detection translocates into the nucleus where it can bind and regulate WRKY62, a transcription factor. Confers resistance to the bacterial pathogen X.oryzae pv. oryzae (Xoo).</text>
</comment>
<dbReference type="FunFam" id="3.80.10.10:FF:000233">
    <property type="entry name" value="Leucine-rich repeat receptor-like protein kinase TDR"/>
    <property type="match status" value="1"/>
</dbReference>
<evidence type="ECO:0000256" key="17">
    <source>
        <dbReference type="ARBA" id="ARBA00023136"/>
    </source>
</evidence>
<dbReference type="STRING" id="112509.F2EEQ3"/>
<comment type="subcellular location">
    <subcellularLocation>
        <location evidence="1">Cell membrane</location>
        <topology evidence="1">Single-pass membrane protein</topology>
    </subcellularLocation>
    <subcellularLocation>
        <location evidence="2">Endoplasmic reticulum membrane</location>
        <topology evidence="2">Single-pass membrane protein</topology>
    </subcellularLocation>
</comment>
<dbReference type="OrthoDB" id="676979at2759"/>
<keyword evidence="18" id="KW-0675">Receptor</keyword>
<dbReference type="GO" id="GO:0005886">
    <property type="term" value="C:plasma membrane"/>
    <property type="evidence" value="ECO:0007669"/>
    <property type="project" value="UniProtKB-SubCell"/>
</dbReference>
<dbReference type="GeneID" id="123408359"/>
<dbReference type="FunFam" id="3.80.10.10:FF:000095">
    <property type="entry name" value="LRR receptor-like serine/threonine-protein kinase GSO1"/>
    <property type="match status" value="1"/>
</dbReference>
<evidence type="ECO:0000259" key="28">
    <source>
        <dbReference type="PROSITE" id="PS50011"/>
    </source>
</evidence>
<evidence type="ECO:0000256" key="4">
    <source>
        <dbReference type="ARBA" id="ARBA00012513"/>
    </source>
</evidence>
<dbReference type="SUPFAM" id="SSF56112">
    <property type="entry name" value="Protein kinase-like (PK-like)"/>
    <property type="match status" value="1"/>
</dbReference>
<evidence type="ECO:0000256" key="19">
    <source>
        <dbReference type="ARBA" id="ARBA00023180"/>
    </source>
</evidence>
<reference evidence="31" key="2">
    <citation type="journal article" date="2012" name="Nature">
        <title>A physical, genetic and functional sequence assembly of the barley genome.</title>
        <authorList>
            <consortium name="The International Barley Genome Sequencing Consortium"/>
            <person name="Mayer K.F."/>
            <person name="Waugh R."/>
            <person name="Brown J.W."/>
            <person name="Schulman A."/>
            <person name="Langridge P."/>
            <person name="Platzer M."/>
            <person name="Fincher G.B."/>
            <person name="Muehlbauer G.J."/>
            <person name="Sato K."/>
            <person name="Close T.J."/>
            <person name="Wise R.P."/>
            <person name="Stein N."/>
        </authorList>
    </citation>
    <scope>NUCLEOTIDE SEQUENCE [LARGE SCALE GENOMIC DNA]</scope>
    <source>
        <strain evidence="31">cv. Morex</strain>
    </source>
</reference>
<keyword evidence="7" id="KW-0597">Phosphoprotein</keyword>
<dbReference type="FunFam" id="1.10.510.10:FF:000358">
    <property type="entry name" value="Putative leucine-rich repeat receptor-like serine/threonine-protein kinase"/>
    <property type="match status" value="1"/>
</dbReference>
<keyword evidence="10 26" id="KW-0812">Transmembrane</keyword>
<dbReference type="InterPro" id="IPR008271">
    <property type="entry name" value="Ser/Thr_kinase_AS"/>
</dbReference>
<dbReference type="AlphaFoldDB" id="F2EEQ3"/>
<dbReference type="InterPro" id="IPR001611">
    <property type="entry name" value="Leu-rich_rpt"/>
</dbReference>
<protein>
    <recommendedName>
        <fullName evidence="24">Receptor kinase-like protein Xa21</fullName>
        <ecNumber evidence="4">2.7.11.1</ecNumber>
    </recommendedName>
</protein>
<evidence type="ECO:0000256" key="15">
    <source>
        <dbReference type="ARBA" id="ARBA00022840"/>
    </source>
</evidence>
<comment type="function">
    <text evidence="22">Receptor kinase that detects X.oryzae pv. oryzae protein Ax21 to promote innate immunity. Following X.oryzae pv. oryzae protein Ax21 detection, undergoes cleavage, releasing the processed protein kinase Xa21 chain.</text>
</comment>
<gene>
    <name evidence="30" type="primary">LOC123408359</name>
</gene>
<sequence length="1045" mass="113312">MWPLLLLLLLPYAFQPASSTPLNDKSDGDALLAFKASLSDQRRALAAWNTTTAFCSWPGITCSLKHKRRVTVLNLTSEGLAGKITPSIANLTFLKILDLSRNRFHGEMPWSIGSLSRLRYLDLSSNSLRGDVNAGLKNCTSLEGINLDFNLFTGTIPAWLGGLSKLKVIHLESNNFTGMIPPSLANLSALEQIYFGKNHLGGTIPEGLGRLGGLAYVSLGLNHLSGTIPATIFNLSSLVAFSVAANELDGKLPHDLGDHVPHLMGLFLGLNSFTGSLPASLVNATHIRFLDISFNNITGTVPPEIGMLCPQVLNFESNQLMAATAQDWEFMTFLTNCTRLRNLCIQANVLGGMLPSSVANLSAHLQQFIFGFNEISGELPFGISNLVGLNVLDFPHNQFTGVLPDSIGRLNLLQQLYFNNNQFSGSLPSTLGNLTQLLVLSAGSNKFKGGLPAGLGNLQEITEADFSNNEFSGPLPKEMFNLSTLSNTLDLSNNFLVGSLPPEVGSLTKLTYMYVSMNNLSGPLPDTLGYCQSLIELKLDHNHFNSTIPSSISKMQGLAFLNLSKNTLSGVVPQELGLMDGIQELYLAHNYLSGHIPESLENMASLYQLDLSFNNLNGKVPSQGVFRNVTGFLFEGNSRLCGGNSELRLPPCPPPESIEHKRTHHFIIAIAIPIVVIILCLSVMLVFFKRRKKAKAQSTSTDGFQLMGGNYPRVTYVELAQGTSGFATANLIGRGMHGSVYRCDLLLNNTMTTVAVKVFDLQQTGSSKSFLAECEALSKVRHRNLISVITCCSSSDPSQNDFKALVFEFMPNGNLDRWLHPDVHDASQQLQGLTLMQRLNIAVDIADALDYLHNNCEPSIVHCDLKPSNILLNEDLVAHVGDFGLAKILSEPAAEQLVNSKSSIGIRGTIGYVAPEYGEGGQVSSRGDVYSFGSVILELFIGMAPTHDMFRDGLTLQKHAKNAFPGMLMQIVDPVLLLSIEEASAGCLLDGSNNTMEHTSNAISSVIKVALSCSKHAPTERMCIGDAAAAIHGIRDSYVRLRQKE</sequence>
<keyword evidence="15 25" id="KW-0067">ATP-binding</keyword>
<keyword evidence="9" id="KW-0808">Transferase</keyword>
<evidence type="ECO:0000256" key="3">
    <source>
        <dbReference type="ARBA" id="ARBA00008684"/>
    </source>
</evidence>
<evidence type="ECO:0000256" key="2">
    <source>
        <dbReference type="ARBA" id="ARBA00004389"/>
    </source>
</evidence>
<evidence type="ECO:0000256" key="8">
    <source>
        <dbReference type="ARBA" id="ARBA00022614"/>
    </source>
</evidence>
<comment type="catalytic activity">
    <reaction evidence="20">
        <text>L-threonyl-[protein] + ATP = O-phospho-L-threonyl-[protein] + ADP + H(+)</text>
        <dbReference type="Rhea" id="RHEA:46608"/>
        <dbReference type="Rhea" id="RHEA-COMP:11060"/>
        <dbReference type="Rhea" id="RHEA-COMP:11605"/>
        <dbReference type="ChEBI" id="CHEBI:15378"/>
        <dbReference type="ChEBI" id="CHEBI:30013"/>
        <dbReference type="ChEBI" id="CHEBI:30616"/>
        <dbReference type="ChEBI" id="CHEBI:61977"/>
        <dbReference type="ChEBI" id="CHEBI:456216"/>
        <dbReference type="EC" id="2.7.11.1"/>
    </reaction>
</comment>
<evidence type="ECO:0000256" key="14">
    <source>
        <dbReference type="ARBA" id="ARBA00022777"/>
    </source>
</evidence>
<evidence type="ECO:0000256" key="20">
    <source>
        <dbReference type="ARBA" id="ARBA00047899"/>
    </source>
</evidence>
<feature type="transmembrane region" description="Helical" evidence="26">
    <location>
        <begin position="666"/>
        <end position="688"/>
    </location>
</feature>
<feature type="signal peptide" evidence="27">
    <location>
        <begin position="1"/>
        <end position="19"/>
    </location>
</feature>
<evidence type="ECO:0000256" key="16">
    <source>
        <dbReference type="ARBA" id="ARBA00022989"/>
    </source>
</evidence>
<dbReference type="PANTHER" id="PTHR27008">
    <property type="entry name" value="OS04G0122200 PROTEIN"/>
    <property type="match status" value="1"/>
</dbReference>
<proteinExistence type="evidence at transcript level"/>
<keyword evidence="13 25" id="KW-0547">Nucleotide-binding</keyword>
<dbReference type="Gene3D" id="1.10.510.10">
    <property type="entry name" value="Transferase(Phosphotransferase) domain 1"/>
    <property type="match status" value="1"/>
</dbReference>
<evidence type="ECO:0000256" key="27">
    <source>
        <dbReference type="SAM" id="SignalP"/>
    </source>
</evidence>
<dbReference type="GO" id="GO:0005789">
    <property type="term" value="C:endoplasmic reticulum membrane"/>
    <property type="evidence" value="ECO:0007669"/>
    <property type="project" value="UniProtKB-SubCell"/>
</dbReference>
<keyword evidence="6" id="KW-0723">Serine/threonine-protein kinase</keyword>
<evidence type="ECO:0000256" key="26">
    <source>
        <dbReference type="SAM" id="Phobius"/>
    </source>
</evidence>
<reference evidence="29" key="1">
    <citation type="journal article" date="2011" name="Plant Physiol.">
        <title>Comprehensive sequence analysis of 24,783 barley full-length cDNAs derived from 12 clone libraries.</title>
        <authorList>
            <person name="Matsumoto T."/>
            <person name="Tanaka T."/>
            <person name="Sakai H."/>
            <person name="Amano N."/>
            <person name="Kanamori H."/>
            <person name="Kurita K."/>
            <person name="Kikuta A."/>
            <person name="Kamiya K."/>
            <person name="Yamamoto M."/>
            <person name="Ikawa H."/>
            <person name="Fujii N."/>
            <person name="Hori K."/>
            <person name="Itoh T."/>
            <person name="Sato K."/>
        </authorList>
    </citation>
    <scope>NUCLEOTIDE SEQUENCE</scope>
    <source>
        <tissue evidence="29">Flower</tissue>
    </source>
</reference>
<evidence type="ECO:0000256" key="21">
    <source>
        <dbReference type="ARBA" id="ARBA00048679"/>
    </source>
</evidence>
<evidence type="ECO:0000313" key="31">
    <source>
        <dbReference type="Proteomes" id="UP000011116"/>
    </source>
</evidence>
<dbReference type="Pfam" id="PF00560">
    <property type="entry name" value="LRR_1"/>
    <property type="match status" value="7"/>
</dbReference>
<keyword evidence="8" id="KW-0433">Leucine-rich repeat</keyword>
<dbReference type="Pfam" id="PF07714">
    <property type="entry name" value="PK_Tyr_Ser-Thr"/>
    <property type="match status" value="1"/>
</dbReference>
<dbReference type="Gene3D" id="3.30.200.20">
    <property type="entry name" value="Phosphorylase Kinase, domain 1"/>
    <property type="match status" value="1"/>
</dbReference>
<dbReference type="SMR" id="F2EEQ3"/>
<evidence type="ECO:0000256" key="22">
    <source>
        <dbReference type="ARBA" id="ARBA00054320"/>
    </source>
</evidence>
<evidence type="ECO:0000313" key="29">
    <source>
        <dbReference type="EMBL" id="BAK05825.1"/>
    </source>
</evidence>
<dbReference type="PROSITE" id="PS50011">
    <property type="entry name" value="PROTEIN_KINASE_DOM"/>
    <property type="match status" value="1"/>
</dbReference>
<keyword evidence="11 27" id="KW-0732">Signal</keyword>
<dbReference type="RefSeq" id="XP_044957419.1">
    <property type="nucleotide sequence ID" value="XM_045101484.1"/>
</dbReference>
<dbReference type="PANTHER" id="PTHR27008:SF521">
    <property type="entry name" value="OS11G0490200 PROTEIN"/>
    <property type="match status" value="1"/>
</dbReference>
<dbReference type="ExpressionAtlas" id="F2EEQ3">
    <property type="expression patterns" value="baseline"/>
</dbReference>
<dbReference type="EnsemblPlants" id="HORVU.MOREX.r3.7HG0751290.1">
    <property type="protein sequence ID" value="HORVU.MOREX.r3.7HG0751290.1"/>
    <property type="gene ID" value="HORVU.MOREX.r3.7HG0751290"/>
</dbReference>
<keyword evidence="5" id="KW-1003">Cell membrane</keyword>
<evidence type="ECO:0000256" key="5">
    <source>
        <dbReference type="ARBA" id="ARBA00022475"/>
    </source>
</evidence>
<keyword evidence="12" id="KW-0677">Repeat</keyword>
<dbReference type="Proteomes" id="UP000011116">
    <property type="component" value="Chromosome 7H"/>
</dbReference>
<evidence type="ECO:0000256" key="13">
    <source>
        <dbReference type="ARBA" id="ARBA00022741"/>
    </source>
</evidence>
<evidence type="ECO:0000256" key="7">
    <source>
        <dbReference type="ARBA" id="ARBA00022553"/>
    </source>
</evidence>
<dbReference type="EMBL" id="AK374629">
    <property type="protein sequence ID" value="BAK05825.1"/>
    <property type="molecule type" value="mRNA"/>
</dbReference>
<keyword evidence="19" id="KW-0325">Glycoprotein</keyword>
<dbReference type="GO" id="GO:0009791">
    <property type="term" value="P:post-embryonic development"/>
    <property type="evidence" value="ECO:0007669"/>
    <property type="project" value="UniProtKB-ARBA"/>
</dbReference>
<dbReference type="Pfam" id="PF13855">
    <property type="entry name" value="LRR_8"/>
    <property type="match status" value="2"/>
</dbReference>
<evidence type="ECO:0000256" key="10">
    <source>
        <dbReference type="ARBA" id="ARBA00022692"/>
    </source>
</evidence>
<evidence type="ECO:0000256" key="9">
    <source>
        <dbReference type="ARBA" id="ARBA00022679"/>
    </source>
</evidence>
<name>F2EEQ3_HORVV</name>
<reference evidence="30" key="3">
    <citation type="submission" date="2020-10" db="EMBL/GenBank/DDBJ databases">
        <authorList>
            <person name="Scholz U."/>
            <person name="Mascher M."/>
            <person name="Fiebig A."/>
        </authorList>
    </citation>
    <scope>NUCLEOTIDE SEQUENCE [LARGE SCALE GENOMIC DNA]</scope>
    <source>
        <strain evidence="30">cv. Morex</strain>
    </source>
</reference>
<feature type="binding site" evidence="25">
    <location>
        <position position="757"/>
    </location>
    <ligand>
        <name>ATP</name>
        <dbReference type="ChEBI" id="CHEBI:30616"/>
    </ligand>
</feature>
<dbReference type="InterPro" id="IPR001245">
    <property type="entry name" value="Ser-Thr/Tyr_kinase_cat_dom"/>
</dbReference>
<evidence type="ECO:0000256" key="18">
    <source>
        <dbReference type="ARBA" id="ARBA00023170"/>
    </source>
</evidence>
<reference evidence="30" key="4">
    <citation type="submission" date="2022-01" db="UniProtKB">
        <authorList>
            <consortium name="EnsemblPlants"/>
        </authorList>
    </citation>
    <scope>IDENTIFICATION</scope>
    <source>
        <strain evidence="30">subsp. vulgare</strain>
    </source>
</reference>
<dbReference type="InterPro" id="IPR000719">
    <property type="entry name" value="Prot_kinase_dom"/>
</dbReference>
<feature type="domain" description="Protein kinase" evidence="28">
    <location>
        <begin position="726"/>
        <end position="1039"/>
    </location>
</feature>
<dbReference type="Pfam" id="PF08263">
    <property type="entry name" value="LRRNT_2"/>
    <property type="match status" value="1"/>
</dbReference>
<feature type="chain" id="PRO_5015090923" description="Receptor kinase-like protein Xa21" evidence="27">
    <location>
        <begin position="20"/>
        <end position="1045"/>
    </location>
</feature>
<dbReference type="InterPro" id="IPR032675">
    <property type="entry name" value="LRR_dom_sf"/>
</dbReference>
<dbReference type="PROSITE" id="PS00108">
    <property type="entry name" value="PROTEIN_KINASE_ST"/>
    <property type="match status" value="1"/>
</dbReference>
<keyword evidence="16 26" id="KW-1133">Transmembrane helix</keyword>
<dbReference type="InterPro" id="IPR011009">
    <property type="entry name" value="Kinase-like_dom_sf"/>
</dbReference>